<comment type="catalytic activity">
    <reaction evidence="7">
        <text>ATP + H2O = ADP + phosphate + H(+)</text>
        <dbReference type="Rhea" id="RHEA:13065"/>
        <dbReference type="ChEBI" id="CHEBI:15377"/>
        <dbReference type="ChEBI" id="CHEBI:15378"/>
        <dbReference type="ChEBI" id="CHEBI:30616"/>
        <dbReference type="ChEBI" id="CHEBI:43474"/>
        <dbReference type="ChEBI" id="CHEBI:456216"/>
        <dbReference type="EC" id="3.6.4.13"/>
    </reaction>
</comment>
<dbReference type="GO" id="GO:0005524">
    <property type="term" value="F:ATP binding"/>
    <property type="evidence" value="ECO:0007669"/>
    <property type="project" value="UniProtKB-UniRule"/>
</dbReference>
<dbReference type="PROSITE" id="PS51195">
    <property type="entry name" value="Q_MOTIF"/>
    <property type="match status" value="1"/>
</dbReference>
<dbReference type="VEuPathDB" id="CryptoDB:Vbra_949"/>
<dbReference type="SUPFAM" id="SSF52540">
    <property type="entry name" value="P-loop containing nucleoside triphosphate hydrolases"/>
    <property type="match status" value="2"/>
</dbReference>
<comment type="domain">
    <text evidence="7">The Q motif is unique to and characteristic of the DEAD box family of RNA helicases and controls ATP binding and hydrolysis.</text>
</comment>
<sequence length="945" mass="104194">MMKNRERKRGSSSSRPRGNASSTESGGRDSYHQSGRGGSGHRGRGHHKRGSRGQGRPANPKVSRSNRDAAEITELTQRTLIECPQPGQQWQPPIVASLAKASVSSHQDPHDDDQDNLPATGVMTVHLFSDLPISRHSLQGLREGGYARMTEIQRAAIPHALCGRDVLGEAKTGSGKTLAFVIPVLELLYRRRWGRTDGLGALLLSPTRELAAQIFDVLSKVGKYHTLSYGCLIGGKDVKNEQERLSLLSVIVATPGRLLQHLEQTPLFDTQHLQMLVLDEADRVMDMGFRDTMERILEYLPSDRQTLLFSATLHHAVKDLAKTMMKSAHEYLRVHANASTATPVRLRQTYMVVPLERKVDTLFAFLRTHAAKKMIVFLSSTKQVRYLYEVLRVLKPGCSLMELHGKQSQLKRLEVFQSFVSRAAGKGGGGGGVALLATDVAARGVDFPDVDWVVQVDCPDCVDSYIHRVGRTARYTSVGHGLLFLMPCEKGFVDRLRERKIEVSVISMNPKKRMSVQGKLQATLVANPHIKYLAQRAFCSYIRSLHLLSPSSSGTNTLEQTDLPAFALSLGLPTAPDIHISTAGGTADDGNGEESDDDGDDEGEQREIGASAPAPAPGGRKMSNLEKLKEKIRLRKVEKQLRREGGAGGAVSTHTPLPTPTQTSSTERRGGDTVKGERRHAQERKAHEPDARDGDDEEEDDDDELLVPVGGSSGSRERQPPIVDESVHQRKRQQMLEQALRKQRIRFRADGTAKVKGLAGLSKLSEERHTFFHDDDDDSDEQQEAEHTPAADTQPPVDESCNREEDQSDDDDATADAGLSGRQRFLAQMKRRLARRSQQDTELQRERVQAKHKRKKSQLKKQRHREQRGGAGEEDDHDHEPGGATLAMMLDQDDGAASASASDEESSAGEQQERAPKRRKKTKTNDVSALEEMALAALQLGGGNA</sequence>
<dbReference type="OMA" id="DRICVEM"/>
<feature type="compositionally biased region" description="Basic and acidic residues" evidence="8">
    <location>
        <begin position="666"/>
        <end position="692"/>
    </location>
</feature>
<feature type="region of interest" description="Disordered" evidence="8">
    <location>
        <begin position="1"/>
        <end position="68"/>
    </location>
</feature>
<dbReference type="PhylomeDB" id="A0A0G4GP96"/>
<feature type="region of interest" description="Disordered" evidence="8">
    <location>
        <begin position="640"/>
        <end position="737"/>
    </location>
</feature>
<dbReference type="InterPro" id="IPR000629">
    <property type="entry name" value="RNA-helicase_DEAD-box_CS"/>
</dbReference>
<evidence type="ECO:0000259" key="10">
    <source>
        <dbReference type="PROSITE" id="PS51194"/>
    </source>
</evidence>
<feature type="compositionally biased region" description="Low complexity" evidence="8">
    <location>
        <begin position="609"/>
        <end position="619"/>
    </location>
</feature>
<dbReference type="SMART" id="SM00487">
    <property type="entry name" value="DEXDc"/>
    <property type="match status" value="1"/>
</dbReference>
<protein>
    <recommendedName>
        <fullName evidence="7">ATP-dependent RNA helicase</fullName>
        <ecNumber evidence="7">3.6.4.13</ecNumber>
    </recommendedName>
</protein>
<organism evidence="12 13">
    <name type="scientific">Vitrella brassicaformis (strain CCMP3155)</name>
    <dbReference type="NCBI Taxonomy" id="1169540"/>
    <lineage>
        <taxon>Eukaryota</taxon>
        <taxon>Sar</taxon>
        <taxon>Alveolata</taxon>
        <taxon>Colpodellida</taxon>
        <taxon>Vitrellaceae</taxon>
        <taxon>Vitrella</taxon>
    </lineage>
</organism>
<feature type="region of interest" description="Disordered" evidence="8">
    <location>
        <begin position="579"/>
        <end position="626"/>
    </location>
</feature>
<feature type="domain" description="Helicase ATP-binding" evidence="9">
    <location>
        <begin position="157"/>
        <end position="331"/>
    </location>
</feature>
<dbReference type="EC" id="3.6.4.13" evidence="7"/>
<keyword evidence="4 7" id="KW-0067">ATP-binding</keyword>
<dbReference type="InterPro" id="IPR014001">
    <property type="entry name" value="Helicase_ATP-bd"/>
</dbReference>
<evidence type="ECO:0000259" key="9">
    <source>
        <dbReference type="PROSITE" id="PS51192"/>
    </source>
</evidence>
<evidence type="ECO:0000313" key="13">
    <source>
        <dbReference type="Proteomes" id="UP000041254"/>
    </source>
</evidence>
<feature type="compositionally biased region" description="Basic residues" evidence="8">
    <location>
        <begin position="39"/>
        <end position="51"/>
    </location>
</feature>
<accession>A0A0G4GP96</accession>
<keyword evidence="2 7" id="KW-0378">Hydrolase</keyword>
<comment type="similarity">
    <text evidence="7">Belongs to the DEAD box helicase family.</text>
</comment>
<dbReference type="InterPro" id="IPR027417">
    <property type="entry name" value="P-loop_NTPase"/>
</dbReference>
<dbReference type="GO" id="GO:0003723">
    <property type="term" value="F:RNA binding"/>
    <property type="evidence" value="ECO:0007669"/>
    <property type="project" value="UniProtKB-UniRule"/>
</dbReference>
<comment type="function">
    <text evidence="7">RNA helicase.</text>
</comment>
<feature type="region of interest" description="Disordered" evidence="8">
    <location>
        <begin position="761"/>
        <end position="928"/>
    </location>
</feature>
<feature type="compositionally biased region" description="Acidic residues" evidence="8">
    <location>
        <begin position="693"/>
        <end position="705"/>
    </location>
</feature>
<feature type="short sequence motif" description="Q motif" evidence="6">
    <location>
        <begin position="126"/>
        <end position="154"/>
    </location>
</feature>
<evidence type="ECO:0000256" key="4">
    <source>
        <dbReference type="ARBA" id="ARBA00022840"/>
    </source>
</evidence>
<dbReference type="AlphaFoldDB" id="A0A0G4GP96"/>
<dbReference type="Pfam" id="PF00270">
    <property type="entry name" value="DEAD"/>
    <property type="match status" value="1"/>
</dbReference>
<dbReference type="Pfam" id="PF00271">
    <property type="entry name" value="Helicase_C"/>
    <property type="match status" value="1"/>
</dbReference>
<dbReference type="Pfam" id="PF13959">
    <property type="entry name" value="CTE_SPB4"/>
    <property type="match status" value="1"/>
</dbReference>
<evidence type="ECO:0000256" key="7">
    <source>
        <dbReference type="RuleBase" id="RU365068"/>
    </source>
</evidence>
<evidence type="ECO:0000256" key="2">
    <source>
        <dbReference type="ARBA" id="ARBA00022801"/>
    </source>
</evidence>
<evidence type="ECO:0000256" key="6">
    <source>
        <dbReference type="PROSITE-ProRule" id="PRU00552"/>
    </source>
</evidence>
<dbReference type="InterPro" id="IPR011545">
    <property type="entry name" value="DEAD/DEAH_box_helicase_dom"/>
</dbReference>
<dbReference type="Proteomes" id="UP000041254">
    <property type="component" value="Unassembled WGS sequence"/>
</dbReference>
<evidence type="ECO:0000256" key="1">
    <source>
        <dbReference type="ARBA" id="ARBA00022741"/>
    </source>
</evidence>
<dbReference type="PANTHER" id="PTHR24031">
    <property type="entry name" value="RNA HELICASE"/>
    <property type="match status" value="1"/>
</dbReference>
<dbReference type="InterPro" id="IPR014014">
    <property type="entry name" value="RNA_helicase_DEAD_Q_motif"/>
</dbReference>
<dbReference type="PROSITE" id="PS51192">
    <property type="entry name" value="HELICASE_ATP_BIND_1"/>
    <property type="match status" value="1"/>
</dbReference>
<keyword evidence="3 7" id="KW-0347">Helicase</keyword>
<feature type="compositionally biased region" description="Low complexity" evidence="8">
    <location>
        <begin position="652"/>
        <end position="665"/>
    </location>
</feature>
<dbReference type="SMART" id="SM01178">
    <property type="entry name" value="DUF4217"/>
    <property type="match status" value="1"/>
</dbReference>
<feature type="compositionally biased region" description="Low complexity" evidence="8">
    <location>
        <begin position="11"/>
        <end position="22"/>
    </location>
</feature>
<feature type="compositionally biased region" description="Basic and acidic residues" evidence="8">
    <location>
        <begin position="764"/>
        <end position="773"/>
    </location>
</feature>
<dbReference type="OrthoDB" id="10259640at2759"/>
<name>A0A0G4GP96_VITBC</name>
<dbReference type="GO" id="GO:0003724">
    <property type="term" value="F:RNA helicase activity"/>
    <property type="evidence" value="ECO:0007669"/>
    <property type="project" value="UniProtKB-EC"/>
</dbReference>
<feature type="compositionally biased region" description="Basic residues" evidence="8">
    <location>
        <begin position="850"/>
        <end position="866"/>
    </location>
</feature>
<dbReference type="CDD" id="cd18787">
    <property type="entry name" value="SF2_C_DEAD"/>
    <property type="match status" value="1"/>
</dbReference>
<gene>
    <name evidence="12" type="ORF">Vbra_949</name>
</gene>
<evidence type="ECO:0000256" key="3">
    <source>
        <dbReference type="ARBA" id="ARBA00022806"/>
    </source>
</evidence>
<evidence type="ECO:0000313" key="12">
    <source>
        <dbReference type="EMBL" id="CEM32175.1"/>
    </source>
</evidence>
<dbReference type="InParanoid" id="A0A0G4GP96"/>
<feature type="compositionally biased region" description="Acidic residues" evidence="8">
    <location>
        <begin position="774"/>
        <end position="783"/>
    </location>
</feature>
<feature type="compositionally biased region" description="Acidic residues" evidence="8">
    <location>
        <begin position="590"/>
        <end position="604"/>
    </location>
</feature>
<keyword evidence="5 7" id="KW-0694">RNA-binding</keyword>
<dbReference type="CDD" id="cd17941">
    <property type="entry name" value="DEADc_DDX10"/>
    <property type="match status" value="1"/>
</dbReference>
<keyword evidence="1 7" id="KW-0547">Nucleotide-binding</keyword>
<dbReference type="PROSITE" id="PS51194">
    <property type="entry name" value="HELICASE_CTER"/>
    <property type="match status" value="1"/>
</dbReference>
<keyword evidence="13" id="KW-1185">Reference proteome</keyword>
<dbReference type="STRING" id="1169540.A0A0G4GP96"/>
<dbReference type="Gene3D" id="3.40.50.300">
    <property type="entry name" value="P-loop containing nucleotide triphosphate hydrolases"/>
    <property type="match status" value="2"/>
</dbReference>
<feature type="domain" description="Helicase C-terminal" evidence="10">
    <location>
        <begin position="358"/>
        <end position="521"/>
    </location>
</feature>
<dbReference type="GO" id="GO:0016887">
    <property type="term" value="F:ATP hydrolysis activity"/>
    <property type="evidence" value="ECO:0007669"/>
    <property type="project" value="RHEA"/>
</dbReference>
<dbReference type="InterPro" id="IPR025313">
    <property type="entry name" value="SPB4-like_CTE"/>
</dbReference>
<dbReference type="InterPro" id="IPR001650">
    <property type="entry name" value="Helicase_C-like"/>
</dbReference>
<feature type="compositionally biased region" description="Basic and acidic residues" evidence="8">
    <location>
        <begin position="837"/>
        <end position="849"/>
    </location>
</feature>
<evidence type="ECO:0000256" key="8">
    <source>
        <dbReference type="SAM" id="MobiDB-lite"/>
    </source>
</evidence>
<dbReference type="EMBL" id="CDMY01000748">
    <property type="protein sequence ID" value="CEM32175.1"/>
    <property type="molecule type" value="Genomic_DNA"/>
</dbReference>
<evidence type="ECO:0000259" key="11">
    <source>
        <dbReference type="PROSITE" id="PS51195"/>
    </source>
</evidence>
<feature type="compositionally biased region" description="Basic residues" evidence="8">
    <location>
        <begin position="1"/>
        <end position="10"/>
    </location>
</feature>
<feature type="domain" description="DEAD-box RNA helicase Q" evidence="11">
    <location>
        <begin position="126"/>
        <end position="154"/>
    </location>
</feature>
<dbReference type="SMART" id="SM00490">
    <property type="entry name" value="HELICc"/>
    <property type="match status" value="1"/>
</dbReference>
<proteinExistence type="inferred from homology"/>
<evidence type="ECO:0000256" key="5">
    <source>
        <dbReference type="ARBA" id="ARBA00022884"/>
    </source>
</evidence>
<reference evidence="12 13" key="1">
    <citation type="submission" date="2014-11" db="EMBL/GenBank/DDBJ databases">
        <authorList>
            <person name="Zhu J."/>
            <person name="Qi W."/>
            <person name="Song R."/>
        </authorList>
    </citation>
    <scope>NUCLEOTIDE SEQUENCE [LARGE SCALE GENOMIC DNA]</scope>
</reference>
<dbReference type="PROSITE" id="PS00039">
    <property type="entry name" value="DEAD_ATP_HELICASE"/>
    <property type="match status" value="1"/>
</dbReference>